<evidence type="ECO:0000313" key="2">
    <source>
        <dbReference type="EMBL" id="KAK8479078.1"/>
    </source>
</evidence>
<dbReference type="Proteomes" id="UP001472677">
    <property type="component" value="Unassembled WGS sequence"/>
</dbReference>
<name>A0ABR1ZF47_9ROSI</name>
<proteinExistence type="predicted"/>
<organism evidence="2 3">
    <name type="scientific">Hibiscus sabdariffa</name>
    <name type="common">roselle</name>
    <dbReference type="NCBI Taxonomy" id="183260"/>
    <lineage>
        <taxon>Eukaryota</taxon>
        <taxon>Viridiplantae</taxon>
        <taxon>Streptophyta</taxon>
        <taxon>Embryophyta</taxon>
        <taxon>Tracheophyta</taxon>
        <taxon>Spermatophyta</taxon>
        <taxon>Magnoliopsida</taxon>
        <taxon>eudicotyledons</taxon>
        <taxon>Gunneridae</taxon>
        <taxon>Pentapetalae</taxon>
        <taxon>rosids</taxon>
        <taxon>malvids</taxon>
        <taxon>Malvales</taxon>
        <taxon>Malvaceae</taxon>
        <taxon>Malvoideae</taxon>
        <taxon>Hibiscus</taxon>
    </lineage>
</organism>
<gene>
    <name evidence="2" type="ORF">V6N12_016948</name>
</gene>
<evidence type="ECO:0000256" key="1">
    <source>
        <dbReference type="SAM" id="MobiDB-lite"/>
    </source>
</evidence>
<reference evidence="2 3" key="1">
    <citation type="journal article" date="2024" name="G3 (Bethesda)">
        <title>Genome assembly of Hibiscus sabdariffa L. provides insights into metabolisms of medicinal natural products.</title>
        <authorList>
            <person name="Kim T."/>
        </authorList>
    </citation>
    <scope>NUCLEOTIDE SEQUENCE [LARGE SCALE GENOMIC DNA]</scope>
    <source>
        <strain evidence="2">TK-2024</strain>
        <tissue evidence="2">Old leaves</tissue>
    </source>
</reference>
<protein>
    <recommendedName>
        <fullName evidence="4">Growth-regulating factor</fullName>
    </recommendedName>
</protein>
<accession>A0ABR1ZF47</accession>
<evidence type="ECO:0008006" key="4">
    <source>
        <dbReference type="Google" id="ProtNLM"/>
    </source>
</evidence>
<feature type="region of interest" description="Disordered" evidence="1">
    <location>
        <begin position="149"/>
        <end position="168"/>
    </location>
</feature>
<comment type="caution">
    <text evidence="2">The sequence shown here is derived from an EMBL/GenBank/DDBJ whole genome shotgun (WGS) entry which is preliminary data.</text>
</comment>
<keyword evidence="3" id="KW-1185">Reference proteome</keyword>
<dbReference type="EMBL" id="JBBPBM010002354">
    <property type="protein sequence ID" value="KAK8479078.1"/>
    <property type="molecule type" value="Genomic_DNA"/>
</dbReference>
<evidence type="ECO:0000313" key="3">
    <source>
        <dbReference type="Proteomes" id="UP001472677"/>
    </source>
</evidence>
<sequence>MNSKESGLLIDFTGQETQYQNPPHLSFDAWPKDQSSPSIIAWSDELKSYRTLLSMSTPIETSEFSSSSSLDLSSLRLSPEFNPIQMGLGVNTDVTDQTKNQANWISISWGSSIGGPLGEVLSNTTNNVDNSKSSSTLTLLPKEWDESTQLGSSPALLHQAPFGSLSKT</sequence>